<dbReference type="EMBL" id="VUNB01000001">
    <property type="protein sequence ID" value="MST68111.1"/>
    <property type="molecule type" value="Genomic_DNA"/>
</dbReference>
<dbReference type="SUPFAM" id="SSF52266">
    <property type="entry name" value="SGNH hydrolase"/>
    <property type="match status" value="1"/>
</dbReference>
<dbReference type="CDD" id="cd00229">
    <property type="entry name" value="SGNH_hydrolase"/>
    <property type="match status" value="1"/>
</dbReference>
<proteinExistence type="predicted"/>
<comment type="caution">
    <text evidence="2">The sequence shown here is derived from an EMBL/GenBank/DDBJ whole genome shotgun (WGS) entry which is preliminary data.</text>
</comment>
<sequence length="255" mass="29439">MIFNIILQDICYPDFTYKQSCCRRQSMKGICVFGDSVAKGVVFDEARQKYIHLKDNFISLTQKKLNIPFANYSVFGATVSKGEQIMKRRASSLGSFDYTILEFGGNDCDLNWKAIADTPGEFHSAKTPMDQFENRYREMISDARSRGLKPILLTLPPLDPARFFNWVSKDLNRESILRYIEGDINNIYKWHKEYNKIILRLASEENLPVIDIRSAIESQDNYSQYLCIDGMHPNEKGHQFIADYLTGSLRNMKLA</sequence>
<feature type="domain" description="SGNH hydrolase-type esterase" evidence="1">
    <location>
        <begin position="32"/>
        <end position="239"/>
    </location>
</feature>
<evidence type="ECO:0000313" key="2">
    <source>
        <dbReference type="EMBL" id="MST68111.1"/>
    </source>
</evidence>
<name>A0A6A8M5C0_9FIRM</name>
<dbReference type="PANTHER" id="PTHR30383:SF5">
    <property type="entry name" value="SGNH HYDROLASE-TYPE ESTERASE DOMAIN-CONTAINING PROTEIN"/>
    <property type="match status" value="1"/>
</dbReference>
<dbReference type="InterPro" id="IPR013830">
    <property type="entry name" value="SGNH_hydro"/>
</dbReference>
<dbReference type="GO" id="GO:0004622">
    <property type="term" value="F:phosphatidylcholine lysophospholipase activity"/>
    <property type="evidence" value="ECO:0007669"/>
    <property type="project" value="TreeGrafter"/>
</dbReference>
<dbReference type="AlphaFoldDB" id="A0A6A8M5C0"/>
<accession>A0A6A8M5C0</accession>
<dbReference type="InterPro" id="IPR051532">
    <property type="entry name" value="Ester_Hydrolysis_Enzymes"/>
</dbReference>
<evidence type="ECO:0000259" key="1">
    <source>
        <dbReference type="Pfam" id="PF13472"/>
    </source>
</evidence>
<protein>
    <submittedName>
        <fullName evidence="2">SGNH/GDSL hydrolase family protein</fullName>
    </submittedName>
</protein>
<reference evidence="2" key="1">
    <citation type="submission" date="2019-09" db="EMBL/GenBank/DDBJ databases">
        <title>In-depth cultivation of the pig gut microbiome towards novel bacterial diversity and tailored functional studies.</title>
        <authorList>
            <person name="Wylensek D."/>
            <person name="Hitch T.C.A."/>
            <person name="Clavel T."/>
        </authorList>
    </citation>
    <scope>NUCLEOTIDE SEQUENCE</scope>
    <source>
        <strain evidence="2">RF-744-FAT-WT-3</strain>
    </source>
</reference>
<dbReference type="PANTHER" id="PTHR30383">
    <property type="entry name" value="THIOESTERASE 1/PROTEASE 1/LYSOPHOSPHOLIPASE L1"/>
    <property type="match status" value="1"/>
</dbReference>
<gene>
    <name evidence="2" type="ORF">FYJ66_00590</name>
</gene>
<dbReference type="Pfam" id="PF13472">
    <property type="entry name" value="Lipase_GDSL_2"/>
    <property type="match status" value="1"/>
</dbReference>
<dbReference type="InterPro" id="IPR036514">
    <property type="entry name" value="SGNH_hydro_sf"/>
</dbReference>
<dbReference type="Gene3D" id="3.40.50.1110">
    <property type="entry name" value="SGNH hydrolase"/>
    <property type="match status" value="1"/>
</dbReference>
<organism evidence="2">
    <name type="scientific">Baileyella intestinalis</name>
    <dbReference type="NCBI Taxonomy" id="2606709"/>
    <lineage>
        <taxon>Bacteria</taxon>
        <taxon>Bacillati</taxon>
        <taxon>Bacillota</taxon>
        <taxon>Clostridia</taxon>
        <taxon>Peptostreptococcales</taxon>
        <taxon>Anaerovoracaceae</taxon>
        <taxon>Baileyella</taxon>
    </lineage>
</organism>
<keyword evidence="2" id="KW-0378">Hydrolase</keyword>